<feature type="region of interest" description="Disordered" evidence="2">
    <location>
        <begin position="1123"/>
        <end position="1153"/>
    </location>
</feature>
<feature type="signal peptide" evidence="3">
    <location>
        <begin position="1"/>
        <end position="23"/>
    </location>
</feature>
<accession>A0AAN8X190</accession>
<dbReference type="GO" id="GO:0062129">
    <property type="term" value="C:chitin-based extracellular matrix"/>
    <property type="evidence" value="ECO:0007669"/>
    <property type="project" value="TreeGrafter"/>
</dbReference>
<feature type="region of interest" description="Disordered" evidence="2">
    <location>
        <begin position="735"/>
        <end position="811"/>
    </location>
</feature>
<reference evidence="4 5" key="1">
    <citation type="submission" date="2023-11" db="EMBL/GenBank/DDBJ databases">
        <title>Halocaridina rubra genome assembly.</title>
        <authorList>
            <person name="Smith C."/>
        </authorList>
    </citation>
    <scope>NUCLEOTIDE SEQUENCE [LARGE SCALE GENOMIC DNA]</scope>
    <source>
        <strain evidence="4">EP-1</strain>
        <tissue evidence="4">Whole</tissue>
    </source>
</reference>
<gene>
    <name evidence="4" type="ORF">SK128_012168</name>
</gene>
<dbReference type="EMBL" id="JAXCGZ010015482">
    <property type="protein sequence ID" value="KAK7070204.1"/>
    <property type="molecule type" value="Genomic_DNA"/>
</dbReference>
<comment type="caution">
    <text evidence="4">The sequence shown here is derived from an EMBL/GenBank/DDBJ whole genome shotgun (WGS) entry which is preliminary data.</text>
</comment>
<dbReference type="GO" id="GO:0008010">
    <property type="term" value="F:structural constituent of chitin-based larval cuticle"/>
    <property type="evidence" value="ECO:0007669"/>
    <property type="project" value="TreeGrafter"/>
</dbReference>
<dbReference type="Proteomes" id="UP001381693">
    <property type="component" value="Unassembled WGS sequence"/>
</dbReference>
<evidence type="ECO:0000313" key="5">
    <source>
        <dbReference type="Proteomes" id="UP001381693"/>
    </source>
</evidence>
<keyword evidence="1" id="KW-0193">Cuticle</keyword>
<evidence type="ECO:0000313" key="4">
    <source>
        <dbReference type="EMBL" id="KAK7070204.1"/>
    </source>
</evidence>
<feature type="region of interest" description="Disordered" evidence="2">
    <location>
        <begin position="392"/>
        <end position="411"/>
    </location>
</feature>
<keyword evidence="5" id="KW-1185">Reference proteome</keyword>
<dbReference type="AlphaFoldDB" id="A0AAN8X190"/>
<feature type="region of interest" description="Disordered" evidence="2">
    <location>
        <begin position="365"/>
        <end position="384"/>
    </location>
</feature>
<proteinExistence type="predicted"/>
<dbReference type="Pfam" id="PF00379">
    <property type="entry name" value="Chitin_bind_4"/>
    <property type="match status" value="1"/>
</dbReference>
<organism evidence="4 5">
    <name type="scientific">Halocaridina rubra</name>
    <name type="common">Hawaiian red shrimp</name>
    <dbReference type="NCBI Taxonomy" id="373956"/>
    <lineage>
        <taxon>Eukaryota</taxon>
        <taxon>Metazoa</taxon>
        <taxon>Ecdysozoa</taxon>
        <taxon>Arthropoda</taxon>
        <taxon>Crustacea</taxon>
        <taxon>Multicrustacea</taxon>
        <taxon>Malacostraca</taxon>
        <taxon>Eumalacostraca</taxon>
        <taxon>Eucarida</taxon>
        <taxon>Decapoda</taxon>
        <taxon>Pleocyemata</taxon>
        <taxon>Caridea</taxon>
        <taxon>Atyoidea</taxon>
        <taxon>Atyidae</taxon>
        <taxon>Halocaridina</taxon>
    </lineage>
</organism>
<dbReference type="InterPro" id="IPR000618">
    <property type="entry name" value="Insect_cuticle"/>
</dbReference>
<evidence type="ECO:0000256" key="2">
    <source>
        <dbReference type="SAM" id="MobiDB-lite"/>
    </source>
</evidence>
<keyword evidence="3" id="KW-0732">Signal</keyword>
<dbReference type="PANTHER" id="PTHR10380">
    <property type="entry name" value="CUTICLE PROTEIN"/>
    <property type="match status" value="1"/>
</dbReference>
<evidence type="ECO:0000256" key="3">
    <source>
        <dbReference type="SAM" id="SignalP"/>
    </source>
</evidence>
<dbReference type="PROSITE" id="PS51155">
    <property type="entry name" value="CHIT_BIND_RR_2"/>
    <property type="match status" value="1"/>
</dbReference>
<evidence type="ECO:0000256" key="1">
    <source>
        <dbReference type="PROSITE-ProRule" id="PRU00497"/>
    </source>
</evidence>
<dbReference type="PANTHER" id="PTHR10380:SF224">
    <property type="entry name" value="CUTICULAR PROTEIN 12A"/>
    <property type="match status" value="1"/>
</dbReference>
<feature type="chain" id="PRO_5042923103" evidence="3">
    <location>
        <begin position="24"/>
        <end position="1213"/>
    </location>
</feature>
<feature type="compositionally biased region" description="Basic residues" evidence="2">
    <location>
        <begin position="776"/>
        <end position="787"/>
    </location>
</feature>
<sequence length="1213" mass="133985">MVGRVMTTTLSLIFLTLTTEVSTKKTQATFEVRPPSWEKSSPLSDNTIVKTIFYNPPAGDAPPQDILDLLETGRHFGNPNFYTSLGFVKRNDNNLEENSDNITKSITQEAVKDTILSKNNDESISETIPVSVQSSIDDTLKGSQNVEESYGEDSIPNLETTTNTAATTLIIDDSTDISNFNADYKERGESLTDVLDSNGFDHSSLPLSDTKTPWDYTTYLEYSDALETTTAYTALPDSRHDLPHVESENDDVTEIYQETYDSDIPDSWSTEEVKFKITTTLPTDEDAQSLLAVEYITKPLDSQGNKVLELEITTDGKFETTERNEEMNVISVQLNPAQNQNHNQEELLGSIAQDEENLEQENLAKDGENGEKQSSSAHYENDVTWGNIEQNDEKEEAENVNFENDSKEENVKPGYIDQDEEAEVKLGNVVQGVESQEEEEEIKLGSMELLKINALSDNALKETHILDANVDLQNFISQDESTVENKDDLCCSSEKESEKPSEMKDDHFNTIFFTIEDENDGQLKVKVGKSLNFAPMKNIIHEKENANDNVYQYHFYDPGTGWYKFGYGGDNQWRHEERREDGIVLGRYGWHDANGEEHTTHFVADAKGYRLVQPGEEIVMHVPASSPPGNQEVPAGLTTVPPKMNISSLSPLSPTTAAFPLASLSTTVTFSTQSLPTRPPALLSVNQQSTMPVDNSYPGTIDELVQPSNDPSVVTGRPPIAYPLPHQSVSHRPGTWVYVTPTSPAQQTTRPHTRPPFRPYRPYPDRPIKNPFRPVNRPRPKPLRPRPLKPLQPHLHSGSRPQEQSEDEETIEGEVGATIVQEAFNSLSPENNDLIGALQTILNLPSKYTFINSNHPHSIDENYIPNYPVPSNIPGSTGLGTDTETSELQNGSSISQSDLLHFINLINTLKGQGPSTTSSPGRPEWSISPWTSSVIKFPSPGSPSMPSTVLRPPPFQLTSPTSVHEVFQSNHPHFPLDYALMDEDYMWPDLPAAVPNKGIQIKPAGSNVNIDNYSIVKPPTSITQLNQETVTPSTVGKPIKNKDPSSGDYVGSVVWKLPVLGPLEVEFPQSTGTQVGIETNKITASPDNTAIHPQEYVEAISNGIDEAQNIRDASSTTTSSLTVVSTSSFNPTSTTSATTSPSTPTSTMTNASASPSLDNVWPYITESSTATSFKVNHTTFLPPPPPPQNFWTELLKTLYHLPIIGKEGRPTIQ</sequence>
<protein>
    <submittedName>
        <fullName evidence="4">Uncharacterized protein</fullName>
    </submittedName>
</protein>
<name>A0AAN8X190_HALRR</name>
<dbReference type="InterPro" id="IPR050468">
    <property type="entry name" value="Cuticle_Struct_Prot"/>
</dbReference>